<name>A0A518DAT3_9BACT</name>
<accession>A0A518DAT3</accession>
<evidence type="ECO:0000256" key="1">
    <source>
        <dbReference type="SAM" id="MobiDB-lite"/>
    </source>
</evidence>
<dbReference type="RefSeq" id="WP_145283680.1">
    <property type="nucleotide sequence ID" value="NZ_CP036291.1"/>
</dbReference>
<feature type="compositionally biased region" description="Polar residues" evidence="1">
    <location>
        <begin position="1"/>
        <end position="10"/>
    </location>
</feature>
<dbReference type="Proteomes" id="UP000317429">
    <property type="component" value="Chromosome"/>
</dbReference>
<gene>
    <name evidence="2" type="ORF">Pla175_19740</name>
</gene>
<dbReference type="KEGG" id="pnd:Pla175_19740"/>
<evidence type="ECO:0000313" key="3">
    <source>
        <dbReference type="Proteomes" id="UP000317429"/>
    </source>
</evidence>
<dbReference type="AlphaFoldDB" id="A0A518DAT3"/>
<dbReference type="OrthoDB" id="2989328at2"/>
<keyword evidence="3" id="KW-1185">Reference proteome</keyword>
<feature type="region of interest" description="Disordered" evidence="1">
    <location>
        <begin position="1"/>
        <end position="56"/>
    </location>
</feature>
<reference evidence="2 3" key="1">
    <citation type="submission" date="2019-02" db="EMBL/GenBank/DDBJ databases">
        <title>Deep-cultivation of Planctomycetes and their phenomic and genomic characterization uncovers novel biology.</title>
        <authorList>
            <person name="Wiegand S."/>
            <person name="Jogler M."/>
            <person name="Boedeker C."/>
            <person name="Pinto D."/>
            <person name="Vollmers J."/>
            <person name="Rivas-Marin E."/>
            <person name="Kohn T."/>
            <person name="Peeters S.H."/>
            <person name="Heuer A."/>
            <person name="Rast P."/>
            <person name="Oberbeckmann S."/>
            <person name="Bunk B."/>
            <person name="Jeske O."/>
            <person name="Meyerdierks A."/>
            <person name="Storesund J.E."/>
            <person name="Kallscheuer N."/>
            <person name="Luecker S."/>
            <person name="Lage O.M."/>
            <person name="Pohl T."/>
            <person name="Merkel B.J."/>
            <person name="Hornburger P."/>
            <person name="Mueller R.-W."/>
            <person name="Bruemmer F."/>
            <person name="Labrenz M."/>
            <person name="Spormann A.M."/>
            <person name="Op den Camp H."/>
            <person name="Overmann J."/>
            <person name="Amann R."/>
            <person name="Jetten M.S.M."/>
            <person name="Mascher T."/>
            <person name="Medema M.H."/>
            <person name="Devos D.P."/>
            <person name="Kaster A.-K."/>
            <person name="Ovreas L."/>
            <person name="Rohde M."/>
            <person name="Galperin M.Y."/>
            <person name="Jogler C."/>
        </authorList>
    </citation>
    <scope>NUCLEOTIDE SEQUENCE [LARGE SCALE GENOMIC DNA]</scope>
    <source>
        <strain evidence="2 3">Pla175</strain>
    </source>
</reference>
<dbReference type="EMBL" id="CP036291">
    <property type="protein sequence ID" value="QDU88594.1"/>
    <property type="molecule type" value="Genomic_DNA"/>
</dbReference>
<organism evidence="2 3">
    <name type="scientific">Pirellulimonas nuda</name>
    <dbReference type="NCBI Taxonomy" id="2528009"/>
    <lineage>
        <taxon>Bacteria</taxon>
        <taxon>Pseudomonadati</taxon>
        <taxon>Planctomycetota</taxon>
        <taxon>Planctomycetia</taxon>
        <taxon>Pirellulales</taxon>
        <taxon>Lacipirellulaceae</taxon>
        <taxon>Pirellulimonas</taxon>
    </lineage>
</organism>
<dbReference type="SUPFAM" id="SSF55486">
    <property type="entry name" value="Metalloproteases ('zincins'), catalytic domain"/>
    <property type="match status" value="1"/>
</dbReference>
<protein>
    <submittedName>
        <fullName evidence="2">Uncharacterized protein</fullName>
    </submittedName>
</protein>
<sequence length="236" mass="27747">MSASRRQQFKWQVRQAGRRNPAVAANLTQRDHPKSRRGVGTRDMREPFAPPEDWYEPREQGRSYRIIVQPPGVGYRHVVTPAEVRERLAEFPAEFIRDLDVVQFARMTRKKQSFPCYGMQWGTTLYLYPIEDTLTEHFGQPPSPLVMNESRMFGGRWTDHGQGQWTLTWTKAAIRDFYLNNILIHELGHLLDDRNSSYTDRERYAEWFAIHFGYSRSGGQAARRKNAKVRRRHHAT</sequence>
<proteinExistence type="predicted"/>
<evidence type="ECO:0000313" key="2">
    <source>
        <dbReference type="EMBL" id="QDU88594.1"/>
    </source>
</evidence>